<dbReference type="InterPro" id="IPR029058">
    <property type="entry name" value="AB_hydrolase_fold"/>
</dbReference>
<comment type="caution">
    <text evidence="2">The sequence shown here is derived from an EMBL/GenBank/DDBJ whole genome shotgun (WGS) entry which is preliminary data.</text>
</comment>
<evidence type="ECO:0000313" key="3">
    <source>
        <dbReference type="Proteomes" id="UP001560045"/>
    </source>
</evidence>
<organism evidence="2 3">
    <name type="scientific">Geodermatophilus maliterrae</name>
    <dbReference type="NCBI Taxonomy" id="3162531"/>
    <lineage>
        <taxon>Bacteria</taxon>
        <taxon>Bacillati</taxon>
        <taxon>Actinomycetota</taxon>
        <taxon>Actinomycetes</taxon>
        <taxon>Geodermatophilales</taxon>
        <taxon>Geodermatophilaceae</taxon>
        <taxon>Geodermatophilus</taxon>
    </lineage>
</organism>
<dbReference type="InterPro" id="IPR009656">
    <property type="entry name" value="PHB_depo_C"/>
</dbReference>
<dbReference type="SUPFAM" id="SSF53474">
    <property type="entry name" value="alpha/beta-Hydrolases"/>
    <property type="match status" value="1"/>
</dbReference>
<dbReference type="NCBIfam" id="TIGR01849">
    <property type="entry name" value="PHB_depoly_PhaZ"/>
    <property type="match status" value="1"/>
</dbReference>
<dbReference type="InterPro" id="IPR051321">
    <property type="entry name" value="PHA/PHB_synthase"/>
</dbReference>
<evidence type="ECO:0000313" key="2">
    <source>
        <dbReference type="EMBL" id="MEX5720194.1"/>
    </source>
</evidence>
<evidence type="ECO:0000259" key="1">
    <source>
        <dbReference type="Pfam" id="PF06850"/>
    </source>
</evidence>
<dbReference type="PANTHER" id="PTHR36837">
    <property type="entry name" value="POLY(3-HYDROXYALKANOATE) POLYMERASE SUBUNIT PHAC"/>
    <property type="match status" value="1"/>
</dbReference>
<accession>A0ABV3XHY1</accession>
<dbReference type="EMBL" id="JBFNXQ010000062">
    <property type="protein sequence ID" value="MEX5720194.1"/>
    <property type="molecule type" value="Genomic_DNA"/>
</dbReference>
<dbReference type="PANTHER" id="PTHR36837:SF4">
    <property type="entry name" value="BLR0908 PROTEIN"/>
    <property type="match status" value="1"/>
</dbReference>
<protein>
    <submittedName>
        <fullName evidence="2">Polyhydroxyalkanoate depolymerase</fullName>
    </submittedName>
</protein>
<name>A0ABV3XHY1_9ACTN</name>
<dbReference type="RefSeq" id="WP_369208781.1">
    <property type="nucleotide sequence ID" value="NZ_JBFNXQ010000062.1"/>
</dbReference>
<proteinExistence type="predicted"/>
<keyword evidence="3" id="KW-1185">Reference proteome</keyword>
<dbReference type="Gene3D" id="3.40.50.1820">
    <property type="entry name" value="alpha/beta hydrolase"/>
    <property type="match status" value="1"/>
</dbReference>
<gene>
    <name evidence="2" type="primary">phaZ</name>
    <name evidence="2" type="ORF">ABQ292_17680</name>
</gene>
<sequence>MLYTAYEWQQRLTAPARTTSALTARAIEALPAPLAGLPGPRRLRAACRVVADARPTHVRPEWGIDAVEVGGRSAEVVVEPALSTPFADVVHFAKPGVGEQPRVLVVGPISGHFATLLRPTVRTLLADHDVYVVDWHNARDVPVSAGRFGLDEYVDHVLQALRHLGGDTHVMAVCQPAPLVLAAVAVLAAADDPAQPSSVTLMAGPIDTRVNPNRVNLTADRHSLSRYERLLTTTVPARHAGAGRRVYPGVTQLTAFMSMNPRRHLGAHLGMYRAMVAGDEARAAATRSFYEEYGAVMDVPAEFYLETLQRIFMEHDLPRGVFTWRGQRVDPSLITRTALLTVEGAQDDLCSPGQTEAAHALCTGLPAERRRHHLQEGAGHYGVFAGKRWEQEIYPVFRAFVAEQEAARTQEGARTTAAAAL</sequence>
<reference evidence="2 3" key="1">
    <citation type="submission" date="2024-06" db="EMBL/GenBank/DDBJ databases">
        <title>Draft genome sequence of Geodermatophilus badlandi, a novel member of the Geodermatophilaceae isolated from badland sedimentary rocks in the Red desert, Wyoming, USA.</title>
        <authorList>
            <person name="Ben Tekaya S."/>
            <person name="Nouioui I."/>
            <person name="Flores G.M."/>
            <person name="Shaal M.N."/>
            <person name="Bredoire F."/>
            <person name="Basile F."/>
            <person name="Van Diepen L."/>
            <person name="Ward N.L."/>
        </authorList>
    </citation>
    <scope>NUCLEOTIDE SEQUENCE [LARGE SCALE GENOMIC DNA]</scope>
    <source>
        <strain evidence="2 3">WL48A</strain>
    </source>
</reference>
<dbReference type="Pfam" id="PF06850">
    <property type="entry name" value="PHB_depo_C"/>
    <property type="match status" value="1"/>
</dbReference>
<feature type="domain" description="PHB de-polymerase C-terminal" evidence="1">
    <location>
        <begin position="203"/>
        <end position="403"/>
    </location>
</feature>
<dbReference type="PIRSF" id="PIRSF020818">
    <property type="entry name" value="PHB_depoly_PhaZ"/>
    <property type="match status" value="1"/>
</dbReference>
<dbReference type="Proteomes" id="UP001560045">
    <property type="component" value="Unassembled WGS sequence"/>
</dbReference>
<dbReference type="InterPro" id="IPR010915">
    <property type="entry name" value="PHB_depoly_PhaZ"/>
</dbReference>